<dbReference type="AlphaFoldDB" id="A0A0D3D907"/>
<name>A0A0D3D907_BRAOL</name>
<protein>
    <recommendedName>
        <fullName evidence="5">Leucine-rich repeat-containing N-terminal plant-type domain-containing protein</fullName>
    </recommendedName>
</protein>
<dbReference type="InterPro" id="IPR053213">
    <property type="entry name" value="RLP29"/>
</dbReference>
<dbReference type="Pfam" id="PF00560">
    <property type="entry name" value="LRR_1"/>
    <property type="match status" value="2"/>
</dbReference>
<evidence type="ECO:0000313" key="3">
    <source>
        <dbReference type="EnsemblPlants" id="Bo7g067730.1"/>
    </source>
</evidence>
<dbReference type="FunFam" id="3.80.10.10:FF:000383">
    <property type="entry name" value="Leucine-rich repeat receptor protein kinase EMS1"/>
    <property type="match status" value="1"/>
</dbReference>
<accession>A0A0D3D907</accession>
<evidence type="ECO:0000256" key="1">
    <source>
        <dbReference type="ARBA" id="ARBA00022614"/>
    </source>
</evidence>
<proteinExistence type="predicted"/>
<sequence length="287" mass="32159">MPHGQELGLPLFCRLQKNPDHQEDLEHEMGRAGTVACWGETRLIGIGWFGVWSRMCAEDVGRVFFLSLRAGGGTLTTLMVELLTFMQLEGWKTFSFFADAMLGPVDFLSLQAIRKSLHDLPGSNFFHSWDFNSDPRGFAGVYCDGDKSRFTRIKDLRFLAISRNFIYGEILASLGEVRRLRTLDLSYNQLTGTISPSIGYLPELSNLILCHNHLTGSIPPFLSQSLTRIDLKRNSLTGSISPASLPPSLRYLSLAWNQLTGPVDRVLLQLNQVNYLSDISDTVCLVR</sequence>
<keyword evidence="1" id="KW-0433">Leucine-rich repeat</keyword>
<dbReference type="Proteomes" id="UP000032141">
    <property type="component" value="Chromosome C7"/>
</dbReference>
<dbReference type="PANTHER" id="PTHR48009">
    <property type="entry name" value="LEUCINE-RICH REPEAT (LRR) FAMILY PROTEIN"/>
    <property type="match status" value="1"/>
</dbReference>
<dbReference type="InterPro" id="IPR001611">
    <property type="entry name" value="Leu-rich_rpt"/>
</dbReference>
<keyword evidence="2" id="KW-0677">Repeat</keyword>
<evidence type="ECO:0008006" key="5">
    <source>
        <dbReference type="Google" id="ProtNLM"/>
    </source>
</evidence>
<dbReference type="SUPFAM" id="SSF52058">
    <property type="entry name" value="L domain-like"/>
    <property type="match status" value="1"/>
</dbReference>
<dbReference type="eggNOG" id="KOG0619">
    <property type="taxonomic scope" value="Eukaryota"/>
</dbReference>
<dbReference type="Gene3D" id="3.80.10.10">
    <property type="entry name" value="Ribonuclease Inhibitor"/>
    <property type="match status" value="1"/>
</dbReference>
<dbReference type="HOGENOM" id="CLU_970932_0_0_1"/>
<dbReference type="STRING" id="109376.A0A0D3D907"/>
<evidence type="ECO:0000256" key="2">
    <source>
        <dbReference type="ARBA" id="ARBA00022737"/>
    </source>
</evidence>
<dbReference type="PANTHER" id="PTHR48009:SF4">
    <property type="entry name" value="LEUCINE-RICH REPEAT (LRR) FAMILY PROTEIN"/>
    <property type="match status" value="1"/>
</dbReference>
<dbReference type="Pfam" id="PF13516">
    <property type="entry name" value="LRR_6"/>
    <property type="match status" value="1"/>
</dbReference>
<keyword evidence="4" id="KW-1185">Reference proteome</keyword>
<dbReference type="EnsemblPlants" id="Bo7g067730.1">
    <property type="protein sequence ID" value="Bo7g067730.1"/>
    <property type="gene ID" value="Bo7g067730"/>
</dbReference>
<reference evidence="3 4" key="1">
    <citation type="journal article" date="2014" name="Genome Biol.">
        <title>Transcriptome and methylome profiling reveals relics of genome dominance in the mesopolyploid Brassica oleracea.</title>
        <authorList>
            <person name="Parkin I.A."/>
            <person name="Koh C."/>
            <person name="Tang H."/>
            <person name="Robinson S.J."/>
            <person name="Kagale S."/>
            <person name="Clarke W.E."/>
            <person name="Town C.D."/>
            <person name="Nixon J."/>
            <person name="Krishnakumar V."/>
            <person name="Bidwell S.L."/>
            <person name="Denoeud F."/>
            <person name="Belcram H."/>
            <person name="Links M.G."/>
            <person name="Just J."/>
            <person name="Clarke C."/>
            <person name="Bender T."/>
            <person name="Huebert T."/>
            <person name="Mason A.S."/>
            <person name="Pires J.C."/>
            <person name="Barker G."/>
            <person name="Moore J."/>
            <person name="Walley P.G."/>
            <person name="Manoli S."/>
            <person name="Batley J."/>
            <person name="Edwards D."/>
            <person name="Nelson M.N."/>
            <person name="Wang X."/>
            <person name="Paterson A.H."/>
            <person name="King G."/>
            <person name="Bancroft I."/>
            <person name="Chalhoub B."/>
            <person name="Sharpe A.G."/>
        </authorList>
    </citation>
    <scope>NUCLEOTIDE SEQUENCE</scope>
    <source>
        <strain evidence="3 4">cv. TO1000</strain>
    </source>
</reference>
<dbReference type="InterPro" id="IPR032675">
    <property type="entry name" value="LRR_dom_sf"/>
</dbReference>
<dbReference type="Gramene" id="Bo7g067730.1">
    <property type="protein sequence ID" value="Bo7g067730.1"/>
    <property type="gene ID" value="Bo7g067730"/>
</dbReference>
<evidence type="ECO:0000313" key="4">
    <source>
        <dbReference type="Proteomes" id="UP000032141"/>
    </source>
</evidence>
<organism evidence="3 4">
    <name type="scientific">Brassica oleracea var. oleracea</name>
    <dbReference type="NCBI Taxonomy" id="109376"/>
    <lineage>
        <taxon>Eukaryota</taxon>
        <taxon>Viridiplantae</taxon>
        <taxon>Streptophyta</taxon>
        <taxon>Embryophyta</taxon>
        <taxon>Tracheophyta</taxon>
        <taxon>Spermatophyta</taxon>
        <taxon>Magnoliopsida</taxon>
        <taxon>eudicotyledons</taxon>
        <taxon>Gunneridae</taxon>
        <taxon>Pentapetalae</taxon>
        <taxon>rosids</taxon>
        <taxon>malvids</taxon>
        <taxon>Brassicales</taxon>
        <taxon>Brassicaceae</taxon>
        <taxon>Brassiceae</taxon>
        <taxon>Brassica</taxon>
    </lineage>
</organism>
<reference evidence="3" key="2">
    <citation type="submission" date="2015-03" db="UniProtKB">
        <authorList>
            <consortium name="EnsemblPlants"/>
        </authorList>
    </citation>
    <scope>IDENTIFICATION</scope>
</reference>